<dbReference type="InterPro" id="IPR020908">
    <property type="entry name" value="UPF0738"/>
</dbReference>
<accession>A0A969TWF4</accession>
<dbReference type="RefSeq" id="WP_168009306.1">
    <property type="nucleotide sequence ID" value="NZ_JAATHJ010000040.1"/>
</dbReference>
<gene>
    <name evidence="1" type="ORF">HCN83_16425</name>
</gene>
<dbReference type="EMBL" id="JAATHJ010000040">
    <property type="protein sequence ID" value="NJP39157.1"/>
    <property type="molecule type" value="Genomic_DNA"/>
</dbReference>
<proteinExistence type="predicted"/>
<dbReference type="Pfam" id="PF19785">
    <property type="entry name" value="UPF0738"/>
    <property type="match status" value="1"/>
</dbReference>
<organism evidence="1 2">
    <name type="scientific">Alkalicoccus luteus</name>
    <dbReference type="NCBI Taxonomy" id="1237094"/>
    <lineage>
        <taxon>Bacteria</taxon>
        <taxon>Bacillati</taxon>
        <taxon>Bacillota</taxon>
        <taxon>Bacilli</taxon>
        <taxon>Bacillales</taxon>
        <taxon>Bacillaceae</taxon>
        <taxon>Alkalicoccus</taxon>
    </lineage>
</organism>
<evidence type="ECO:0000313" key="2">
    <source>
        <dbReference type="Proteomes" id="UP000752012"/>
    </source>
</evidence>
<evidence type="ECO:0000313" key="1">
    <source>
        <dbReference type="EMBL" id="NJP39157.1"/>
    </source>
</evidence>
<dbReference type="AlphaFoldDB" id="A0A969TWF4"/>
<dbReference type="Proteomes" id="UP000752012">
    <property type="component" value="Unassembled WGS sequence"/>
</dbReference>
<comment type="caution">
    <text evidence="1">The sequence shown here is derived from an EMBL/GenBank/DDBJ whole genome shotgun (WGS) entry which is preliminary data.</text>
</comment>
<reference evidence="1 2" key="1">
    <citation type="submission" date="2020-03" db="EMBL/GenBank/DDBJ databases">
        <title>Assessment of the enzymatic potential of alkaline-tolerant lipase obtained from Bacillus luteus H11 (technogenic soil) for the bioremediation of saline soils contaminated with petroleum substances.</title>
        <authorList>
            <person name="Kalwasinska A."/>
        </authorList>
    </citation>
    <scope>NUCLEOTIDE SEQUENCE [LARGE SCALE GENOMIC DNA]</scope>
    <source>
        <strain evidence="1 2">H11</strain>
    </source>
</reference>
<protein>
    <submittedName>
        <fullName evidence="1">Uncharacterized protein</fullName>
    </submittedName>
</protein>
<sequence>MIIVKTIQEEKSNLIAKGDVTLPFQGLEPEGRMLVDSDGAAFVYLLAHGEEFIHLRFEESTWQELHTYRTSAKPLFVQTVLKPVELTAFWDELDFLLDNIKGNQNYGKEFVEKADEIFELNSGED</sequence>
<keyword evidence="2" id="KW-1185">Reference proteome</keyword>
<name>A0A969TWF4_9BACI</name>